<sequence>MPRSAPSGTPQQFRSTPRGPPQHTVPEYPVPYHVPPHIEAYLAALNPKSPPEYRRFLFNHTVEFTGGYEQALAYFQDSVDVIRAGAGMPGAAPPANADVHTTTVGPLTIFYHSMFPVHMQGPTPFSWNFYIGSGPEQHSIITDWEAKGITVHVMGYTCDWEKCTLGSVLPSTRVRIAYSFAGKKGIEELIFPPDPTQPEPYVPVRALRSPH</sequence>
<organism evidence="2 3">
    <name type="scientific">Mycena alexandri</name>
    <dbReference type="NCBI Taxonomy" id="1745969"/>
    <lineage>
        <taxon>Eukaryota</taxon>
        <taxon>Fungi</taxon>
        <taxon>Dikarya</taxon>
        <taxon>Basidiomycota</taxon>
        <taxon>Agaricomycotina</taxon>
        <taxon>Agaricomycetes</taxon>
        <taxon>Agaricomycetidae</taxon>
        <taxon>Agaricales</taxon>
        <taxon>Marasmiineae</taxon>
        <taxon>Mycenaceae</taxon>
        <taxon>Mycena</taxon>
    </lineage>
</organism>
<gene>
    <name evidence="2" type="ORF">C8F04DRAFT_1390653</name>
</gene>
<evidence type="ECO:0000313" key="2">
    <source>
        <dbReference type="EMBL" id="KAJ7042706.1"/>
    </source>
</evidence>
<dbReference type="EMBL" id="JARJCM010000012">
    <property type="protein sequence ID" value="KAJ7042706.1"/>
    <property type="molecule type" value="Genomic_DNA"/>
</dbReference>
<comment type="caution">
    <text evidence="2">The sequence shown here is derived from an EMBL/GenBank/DDBJ whole genome shotgun (WGS) entry which is preliminary data.</text>
</comment>
<feature type="region of interest" description="Disordered" evidence="1">
    <location>
        <begin position="1"/>
        <end position="28"/>
    </location>
</feature>
<dbReference type="Proteomes" id="UP001218188">
    <property type="component" value="Unassembled WGS sequence"/>
</dbReference>
<keyword evidence="3" id="KW-1185">Reference proteome</keyword>
<feature type="compositionally biased region" description="Polar residues" evidence="1">
    <location>
        <begin position="1"/>
        <end position="15"/>
    </location>
</feature>
<evidence type="ECO:0000313" key="3">
    <source>
        <dbReference type="Proteomes" id="UP001218188"/>
    </source>
</evidence>
<protein>
    <submittedName>
        <fullName evidence="2">Uncharacterized protein</fullName>
    </submittedName>
</protein>
<evidence type="ECO:0000256" key="1">
    <source>
        <dbReference type="SAM" id="MobiDB-lite"/>
    </source>
</evidence>
<accession>A0AAD6TAA3</accession>
<reference evidence="2" key="1">
    <citation type="submission" date="2023-03" db="EMBL/GenBank/DDBJ databases">
        <title>Massive genome expansion in bonnet fungi (Mycena s.s.) driven by repeated elements and novel gene families across ecological guilds.</title>
        <authorList>
            <consortium name="Lawrence Berkeley National Laboratory"/>
            <person name="Harder C.B."/>
            <person name="Miyauchi S."/>
            <person name="Viragh M."/>
            <person name="Kuo A."/>
            <person name="Thoen E."/>
            <person name="Andreopoulos B."/>
            <person name="Lu D."/>
            <person name="Skrede I."/>
            <person name="Drula E."/>
            <person name="Henrissat B."/>
            <person name="Morin E."/>
            <person name="Kohler A."/>
            <person name="Barry K."/>
            <person name="LaButti K."/>
            <person name="Morin E."/>
            <person name="Salamov A."/>
            <person name="Lipzen A."/>
            <person name="Mereny Z."/>
            <person name="Hegedus B."/>
            <person name="Baldrian P."/>
            <person name="Stursova M."/>
            <person name="Weitz H."/>
            <person name="Taylor A."/>
            <person name="Grigoriev I.V."/>
            <person name="Nagy L.G."/>
            <person name="Martin F."/>
            <person name="Kauserud H."/>
        </authorList>
    </citation>
    <scope>NUCLEOTIDE SEQUENCE</scope>
    <source>
        <strain evidence="2">CBHHK200</strain>
    </source>
</reference>
<dbReference type="AlphaFoldDB" id="A0AAD6TAA3"/>
<proteinExistence type="predicted"/>
<name>A0AAD6TAA3_9AGAR</name>